<dbReference type="Proteomes" id="UP000789702">
    <property type="component" value="Unassembled WGS sequence"/>
</dbReference>
<name>A0ACA9L258_9GLOM</name>
<accession>A0ACA9L258</accession>
<evidence type="ECO:0000313" key="2">
    <source>
        <dbReference type="Proteomes" id="UP000789702"/>
    </source>
</evidence>
<reference evidence="1" key="1">
    <citation type="submission" date="2021-06" db="EMBL/GenBank/DDBJ databases">
        <authorList>
            <person name="Kallberg Y."/>
            <person name="Tangrot J."/>
            <person name="Rosling A."/>
        </authorList>
    </citation>
    <scope>NUCLEOTIDE SEQUENCE</scope>
    <source>
        <strain evidence="1">IL203A</strain>
    </source>
</reference>
<organism evidence="1 2">
    <name type="scientific">Dentiscutata heterogama</name>
    <dbReference type="NCBI Taxonomy" id="1316150"/>
    <lineage>
        <taxon>Eukaryota</taxon>
        <taxon>Fungi</taxon>
        <taxon>Fungi incertae sedis</taxon>
        <taxon>Mucoromycota</taxon>
        <taxon>Glomeromycotina</taxon>
        <taxon>Glomeromycetes</taxon>
        <taxon>Diversisporales</taxon>
        <taxon>Gigasporaceae</taxon>
        <taxon>Dentiscutata</taxon>
    </lineage>
</organism>
<dbReference type="EMBL" id="CAJVPU010002735">
    <property type="protein sequence ID" value="CAG8506767.1"/>
    <property type="molecule type" value="Genomic_DNA"/>
</dbReference>
<comment type="caution">
    <text evidence="1">The sequence shown here is derived from an EMBL/GenBank/DDBJ whole genome shotgun (WGS) entry which is preliminary data.</text>
</comment>
<feature type="non-terminal residue" evidence="1">
    <location>
        <position position="106"/>
    </location>
</feature>
<evidence type="ECO:0000313" key="1">
    <source>
        <dbReference type="EMBL" id="CAG8506767.1"/>
    </source>
</evidence>
<proteinExistence type="predicted"/>
<protein>
    <submittedName>
        <fullName evidence="1">376_t:CDS:1</fullName>
    </submittedName>
</protein>
<keyword evidence="2" id="KW-1185">Reference proteome</keyword>
<sequence length="106" mass="12519">MTKKEIKNQQSKEEEQLQGEVARNDQGFEIKKKRSSLIAITKRLTRHNIKRKSVQKRGRGVDLQEKREDKKLRDKTRQKEAESNKENKPIQPLRETEPKIIGKSKN</sequence>
<gene>
    <name evidence="1" type="ORF">DHETER_LOCUS3264</name>
</gene>